<feature type="compositionally biased region" description="Polar residues" evidence="1">
    <location>
        <begin position="166"/>
        <end position="183"/>
    </location>
</feature>
<accession>A8PRN2</accession>
<dbReference type="GO" id="GO:0003677">
    <property type="term" value="F:DNA binding"/>
    <property type="evidence" value="ECO:0007669"/>
    <property type="project" value="InterPro"/>
</dbReference>
<feature type="compositionally biased region" description="Low complexity" evidence="1">
    <location>
        <begin position="514"/>
        <end position="523"/>
    </location>
</feature>
<evidence type="ECO:0000259" key="2">
    <source>
        <dbReference type="PROSITE" id="PS50066"/>
    </source>
</evidence>
<dbReference type="InterPro" id="IPR002100">
    <property type="entry name" value="TF_MADSbox"/>
</dbReference>
<proteinExistence type="predicted"/>
<feature type="compositionally biased region" description="Polar residues" evidence="1">
    <location>
        <begin position="454"/>
        <end position="477"/>
    </location>
</feature>
<evidence type="ECO:0000313" key="3">
    <source>
        <dbReference type="EMBL" id="EDP45101.1"/>
    </source>
</evidence>
<protein>
    <recommendedName>
        <fullName evidence="2">MADS-box domain-containing protein</fullName>
    </recommendedName>
</protein>
<dbReference type="VEuPathDB" id="FungiDB:MGL_0090"/>
<keyword evidence="4" id="KW-1185">Reference proteome</keyword>
<feature type="region of interest" description="Disordered" evidence="1">
    <location>
        <begin position="163"/>
        <end position="183"/>
    </location>
</feature>
<dbReference type="InParanoid" id="A8PRN2"/>
<dbReference type="Proteomes" id="UP000008837">
    <property type="component" value="Unassembled WGS sequence"/>
</dbReference>
<feature type="compositionally biased region" description="Polar residues" evidence="1">
    <location>
        <begin position="529"/>
        <end position="554"/>
    </location>
</feature>
<feature type="compositionally biased region" description="Polar residues" evidence="1">
    <location>
        <begin position="655"/>
        <end position="670"/>
    </location>
</feature>
<dbReference type="KEGG" id="mgl:MGL_0090"/>
<dbReference type="STRING" id="425265.A8PRN2"/>
<gene>
    <name evidence="3" type="ORF">MGL_0090</name>
</gene>
<organism evidence="3 4">
    <name type="scientific">Malassezia globosa (strain ATCC MYA-4612 / CBS 7966)</name>
    <name type="common">Dandruff-associated fungus</name>
    <dbReference type="NCBI Taxonomy" id="425265"/>
    <lineage>
        <taxon>Eukaryota</taxon>
        <taxon>Fungi</taxon>
        <taxon>Dikarya</taxon>
        <taxon>Basidiomycota</taxon>
        <taxon>Ustilaginomycotina</taxon>
        <taxon>Malasseziomycetes</taxon>
        <taxon>Malasseziales</taxon>
        <taxon>Malasseziaceae</taxon>
        <taxon>Malassezia</taxon>
    </lineage>
</organism>
<dbReference type="InterPro" id="IPR021264">
    <property type="entry name" value="AFUB_079030/YDR124W-like"/>
</dbReference>
<dbReference type="RefSeq" id="XP_001732315.1">
    <property type="nucleotide sequence ID" value="XM_001732263.1"/>
</dbReference>
<dbReference type="Pfam" id="PF11001">
    <property type="entry name" value="AFUB_07903_YDR124W_hel"/>
    <property type="match status" value="1"/>
</dbReference>
<feature type="region of interest" description="Disordered" evidence="1">
    <location>
        <begin position="367"/>
        <end position="574"/>
    </location>
</feature>
<dbReference type="GeneID" id="5856621"/>
<dbReference type="InterPro" id="IPR047092">
    <property type="entry name" value="AFUB_07903/YDR124W-like_hel"/>
</dbReference>
<comment type="caution">
    <text evidence="3">The sequence shown here is derived from an EMBL/GenBank/DDBJ whole genome shotgun (WGS) entry which is preliminary data.</text>
</comment>
<feature type="domain" description="MADS-box" evidence="2">
    <location>
        <begin position="1"/>
        <end position="61"/>
    </location>
</feature>
<evidence type="ECO:0000256" key="1">
    <source>
        <dbReference type="SAM" id="MobiDB-lite"/>
    </source>
</evidence>
<dbReference type="OMA" id="KMIAKEW"/>
<dbReference type="OrthoDB" id="5338458at2759"/>
<feature type="compositionally biased region" description="Polar residues" evidence="1">
    <location>
        <begin position="400"/>
        <end position="421"/>
    </location>
</feature>
<name>A8PRN2_MALGO</name>
<dbReference type="PANTHER" id="PTHR36102:SF1">
    <property type="entry name" value="YDR124W-LIKE HELICAL BUNDLE DOMAIN-CONTAINING PROTEIN"/>
    <property type="match status" value="1"/>
</dbReference>
<dbReference type="GO" id="GO:0046983">
    <property type="term" value="F:protein dimerization activity"/>
    <property type="evidence" value="ECO:0007669"/>
    <property type="project" value="InterPro"/>
</dbReference>
<evidence type="ECO:0000313" key="4">
    <source>
        <dbReference type="Proteomes" id="UP000008837"/>
    </source>
</evidence>
<dbReference type="AlphaFoldDB" id="A8PRN2"/>
<dbReference type="PANTHER" id="PTHR36102">
    <property type="entry name" value="CHROMOSOME 10, WHOLE GENOME SHOTGUN SEQUENCE"/>
    <property type="match status" value="1"/>
</dbReference>
<feature type="compositionally biased region" description="Polar residues" evidence="1">
    <location>
        <begin position="491"/>
        <end position="500"/>
    </location>
</feature>
<reference evidence="3 4" key="1">
    <citation type="journal article" date="2007" name="Proc. Natl. Acad. Sci. U.S.A.">
        <title>Dandruff-associated Malassezia genomes reveal convergent and divergent virulence traits shared with plant and human fungal pathogens.</title>
        <authorList>
            <person name="Xu J."/>
            <person name="Saunders C.W."/>
            <person name="Hu P."/>
            <person name="Grant R.A."/>
            <person name="Boekhout T."/>
            <person name="Kuramae E.E."/>
            <person name="Kronstad J.W."/>
            <person name="Deangelis Y.M."/>
            <person name="Reeder N.L."/>
            <person name="Johnstone K.R."/>
            <person name="Leland M."/>
            <person name="Fieno A.M."/>
            <person name="Begley W.M."/>
            <person name="Sun Y."/>
            <person name="Lacey M.P."/>
            <person name="Chaudhary T."/>
            <person name="Keough T."/>
            <person name="Chu L."/>
            <person name="Sears R."/>
            <person name="Yuan B."/>
            <person name="Dawson T.L.Jr."/>
        </authorList>
    </citation>
    <scope>NUCLEOTIDE SEQUENCE [LARGE SCALE GENOMIC DNA]</scope>
    <source>
        <strain evidence="4">ATCC MYA-4612 / CBS 7966</strain>
    </source>
</reference>
<sequence length="710" mass="77830">MPRIPIRIEPYSSPSKQHRHYKSKRDQVLRALGKAAYINGSQFALLLVSARGDVETYASEALQNRLDPWFVKSGIADEARHLAKKSHEETRTTISPSINADDVLGDNLEDIVAPASASSTRVSDDPFLDSWCTLPMDASQARQSNDDWQLRVKREAAAEEIPGTMDQMSETSSPHPKVPRTSTPVHASVFRRVPQPAIMRPNTNGAHVAYTLELKDEEARTAFFELRFSQLQQVMCKMIAKEWVKVIEPKKQTRFPYNKGEAGKPSWWPADVRHKEPDHLMKPERHALLLAILRSPQTRIARLQLATAEVVALIKAGKVAYLMDVYRVAREEEKLRDDGMDKNTPITVSVSSLEGWDAAAGCPSALGMNSSADTSDYESKEVKGKRRLSSRWDDDEHSEPNTSVSWTPTMNDVYSPQSHPLVSTVPPPSRVPFSGGHSGLGIHTADLPSKGRTPGSTPEVSMLSPSLSTETPAQGPTLNMGASVPVPLVQSPVTTSQPLPIQSYGAHGTDLPRSSSISHSVTSVPMRPTHSSPAHFNQQQPEGLNSRPSQSSIPSIHFEQHTNHGNGSLDPHAQRVPWSVHTPVTPYQRSQVMSWSMPETPAHWSSSVVPMAFGMNASPSHDVYFSNSFDSSLSASNHGPMTPGQFASMPINGVVGSSNPGVSTSGQHPMSFQELGLSHVQSTQVQPMQAKQGAVQNDIRLHSMAHWPTR</sequence>
<feature type="region of interest" description="Disordered" evidence="1">
    <location>
        <begin position="640"/>
        <end position="670"/>
    </location>
</feature>
<dbReference type="PROSITE" id="PS50066">
    <property type="entry name" value="MADS_BOX_2"/>
    <property type="match status" value="1"/>
</dbReference>
<dbReference type="EMBL" id="AAYY01000001">
    <property type="protein sequence ID" value="EDP45101.1"/>
    <property type="molecule type" value="Genomic_DNA"/>
</dbReference>